<name>A0A1B9HXV1_9TREE</name>
<dbReference type="EMBL" id="KI894014">
    <property type="protein sequence ID" value="OCF48081.1"/>
    <property type="molecule type" value="Genomic_DNA"/>
</dbReference>
<dbReference type="RefSeq" id="XP_019009300.2">
    <property type="nucleotide sequence ID" value="XM_019157660.2"/>
</dbReference>
<dbReference type="GeneID" id="30174317"/>
<dbReference type="AlphaFoldDB" id="A0A1B9HXV1"/>
<organism evidence="1">
    <name type="scientific">Kwoniella pini CBS 10737</name>
    <dbReference type="NCBI Taxonomy" id="1296096"/>
    <lineage>
        <taxon>Eukaryota</taxon>
        <taxon>Fungi</taxon>
        <taxon>Dikarya</taxon>
        <taxon>Basidiomycota</taxon>
        <taxon>Agaricomycotina</taxon>
        <taxon>Tremellomycetes</taxon>
        <taxon>Tremellales</taxon>
        <taxon>Cryptococcaceae</taxon>
        <taxon>Kwoniella</taxon>
    </lineage>
</organism>
<proteinExistence type="predicted"/>
<protein>
    <submittedName>
        <fullName evidence="1">Uncharacterized protein</fullName>
    </submittedName>
</protein>
<accession>A0A1B9HXV1</accession>
<dbReference type="KEGG" id="kpin:30174317"/>
<evidence type="ECO:0000313" key="1">
    <source>
        <dbReference type="EMBL" id="OCF48081.1"/>
    </source>
</evidence>
<gene>
    <name evidence="1" type="ORF">I206_05948</name>
</gene>
<reference evidence="1" key="2">
    <citation type="submission" date="2016-07" db="EMBL/GenBank/DDBJ databases">
        <title>Evolution of pathogenesis and genome organization in the Tremellales.</title>
        <authorList>
            <person name="Cuomo C."/>
            <person name="Litvintseva A."/>
            <person name="Heitman J."/>
            <person name="Chen Y."/>
            <person name="Sun S."/>
            <person name="Springer D."/>
            <person name="Dromer F."/>
            <person name="Young S."/>
            <person name="Zeng Q."/>
            <person name="Chapman S."/>
            <person name="Gujja S."/>
            <person name="Saif S."/>
            <person name="Birren B."/>
        </authorList>
    </citation>
    <scope>NUCLEOTIDE SEQUENCE</scope>
    <source>
        <strain evidence="1">CBS 10737</strain>
    </source>
</reference>
<dbReference type="OrthoDB" id="2563476at2759"/>
<sequence length="263" mass="28898">MSSSPWLMDAEAMVRDFTEKRTDGSRELQPSDDDLRWFAEWAKKDDERKIIMDILKSRLELSWPANYKALVVLSAMPEAELVGLEEKLGKLAESVPPIEGAKYIKEAAKPLHEKAKAAMAEKEAEEMAKKQAAIQAMWGGLWANDAYHAPALQYGGYMGWPYPYAMPPGVARAPAAEWPGKPPEGWTPVPITALPQIYPFSRTGYYAIQPEPPKDIPKPPDPWSVYVGVGPRPPGTTGLATTVPLGLAEMQQAAAADLAARGW</sequence>
<reference evidence="1" key="1">
    <citation type="submission" date="2013-07" db="EMBL/GenBank/DDBJ databases">
        <title>The Genome Sequence of Cryptococcus pinus CBS10737.</title>
        <authorList>
            <consortium name="The Broad Institute Genome Sequencing Platform"/>
            <person name="Cuomo C."/>
            <person name="Litvintseva A."/>
            <person name="Chen Y."/>
            <person name="Heitman J."/>
            <person name="Sun S."/>
            <person name="Springer D."/>
            <person name="Dromer F."/>
            <person name="Young S.K."/>
            <person name="Zeng Q."/>
            <person name="Gargeya S."/>
            <person name="Fitzgerald M."/>
            <person name="Abouelleil A."/>
            <person name="Alvarado L."/>
            <person name="Berlin A.M."/>
            <person name="Chapman S.B."/>
            <person name="Dewar J."/>
            <person name="Goldberg J."/>
            <person name="Griggs A."/>
            <person name="Gujja S."/>
            <person name="Hansen M."/>
            <person name="Howarth C."/>
            <person name="Imamovic A."/>
            <person name="Larimer J."/>
            <person name="McCowan C."/>
            <person name="Murphy C."/>
            <person name="Pearson M."/>
            <person name="Priest M."/>
            <person name="Roberts A."/>
            <person name="Saif S."/>
            <person name="Shea T."/>
            <person name="Sykes S."/>
            <person name="Wortman J."/>
            <person name="Nusbaum C."/>
            <person name="Birren B."/>
        </authorList>
    </citation>
    <scope>NUCLEOTIDE SEQUENCE [LARGE SCALE GENOMIC DNA]</scope>
    <source>
        <strain evidence="1">CBS 10737</strain>
    </source>
</reference>